<keyword evidence="3" id="KW-1185">Reference proteome</keyword>
<protein>
    <submittedName>
        <fullName evidence="2">Protein IQ-DOMAIN 1-like</fullName>
    </submittedName>
</protein>
<accession>A0A2Z7D651</accession>
<dbReference type="AlphaFoldDB" id="A0A2Z7D651"/>
<dbReference type="EMBL" id="KQ989516">
    <property type="protein sequence ID" value="KZV54620.1"/>
    <property type="molecule type" value="Genomic_DNA"/>
</dbReference>
<evidence type="ECO:0000313" key="2">
    <source>
        <dbReference type="EMBL" id="KZV54620.1"/>
    </source>
</evidence>
<sequence length="125" mass="14023">MLILTDYTREMSLHTSPASSKRPKEISKRSVSARGVQRYHSHSRRSCLPSAIEEDKLNLLRQSKTLSFQLIQTTTYSYSLLKHASALYCSVTTDHATTADYNHSATTADVTTAERQHSAMTRANC</sequence>
<proteinExistence type="predicted"/>
<name>A0A2Z7D651_9LAMI</name>
<dbReference type="Proteomes" id="UP000250235">
    <property type="component" value="Unassembled WGS sequence"/>
</dbReference>
<gene>
    <name evidence="2" type="ORF">F511_02654</name>
</gene>
<feature type="region of interest" description="Disordered" evidence="1">
    <location>
        <begin position="13"/>
        <end position="39"/>
    </location>
</feature>
<organism evidence="2 3">
    <name type="scientific">Dorcoceras hygrometricum</name>
    <dbReference type="NCBI Taxonomy" id="472368"/>
    <lineage>
        <taxon>Eukaryota</taxon>
        <taxon>Viridiplantae</taxon>
        <taxon>Streptophyta</taxon>
        <taxon>Embryophyta</taxon>
        <taxon>Tracheophyta</taxon>
        <taxon>Spermatophyta</taxon>
        <taxon>Magnoliopsida</taxon>
        <taxon>eudicotyledons</taxon>
        <taxon>Gunneridae</taxon>
        <taxon>Pentapetalae</taxon>
        <taxon>asterids</taxon>
        <taxon>lamiids</taxon>
        <taxon>Lamiales</taxon>
        <taxon>Gesneriaceae</taxon>
        <taxon>Didymocarpoideae</taxon>
        <taxon>Trichosporeae</taxon>
        <taxon>Loxocarpinae</taxon>
        <taxon>Dorcoceras</taxon>
    </lineage>
</organism>
<evidence type="ECO:0000313" key="3">
    <source>
        <dbReference type="Proteomes" id="UP000250235"/>
    </source>
</evidence>
<evidence type="ECO:0000256" key="1">
    <source>
        <dbReference type="SAM" id="MobiDB-lite"/>
    </source>
</evidence>
<reference evidence="2 3" key="1">
    <citation type="journal article" date="2015" name="Proc. Natl. Acad. Sci. U.S.A.">
        <title>The resurrection genome of Boea hygrometrica: A blueprint for survival of dehydration.</title>
        <authorList>
            <person name="Xiao L."/>
            <person name="Yang G."/>
            <person name="Zhang L."/>
            <person name="Yang X."/>
            <person name="Zhao S."/>
            <person name="Ji Z."/>
            <person name="Zhou Q."/>
            <person name="Hu M."/>
            <person name="Wang Y."/>
            <person name="Chen M."/>
            <person name="Xu Y."/>
            <person name="Jin H."/>
            <person name="Xiao X."/>
            <person name="Hu G."/>
            <person name="Bao F."/>
            <person name="Hu Y."/>
            <person name="Wan P."/>
            <person name="Li L."/>
            <person name="Deng X."/>
            <person name="Kuang T."/>
            <person name="Xiang C."/>
            <person name="Zhu J.K."/>
            <person name="Oliver M.J."/>
            <person name="He Y."/>
        </authorList>
    </citation>
    <scope>NUCLEOTIDE SEQUENCE [LARGE SCALE GENOMIC DNA]</scope>
    <source>
        <strain evidence="3">cv. XS01</strain>
    </source>
</reference>